<organism evidence="2 3">
    <name type="scientific">Rhipicephalus sanguineus</name>
    <name type="common">Brown dog tick</name>
    <name type="synonym">Ixodes sanguineus</name>
    <dbReference type="NCBI Taxonomy" id="34632"/>
    <lineage>
        <taxon>Eukaryota</taxon>
        <taxon>Metazoa</taxon>
        <taxon>Ecdysozoa</taxon>
        <taxon>Arthropoda</taxon>
        <taxon>Chelicerata</taxon>
        <taxon>Arachnida</taxon>
        <taxon>Acari</taxon>
        <taxon>Parasitiformes</taxon>
        <taxon>Ixodida</taxon>
        <taxon>Ixodoidea</taxon>
        <taxon>Ixodidae</taxon>
        <taxon>Rhipicephalinae</taxon>
        <taxon>Rhipicephalus</taxon>
        <taxon>Rhipicephalus</taxon>
    </lineage>
</organism>
<dbReference type="EMBL" id="JABSTV010001253">
    <property type="protein sequence ID" value="KAH7943733.1"/>
    <property type="molecule type" value="Genomic_DNA"/>
</dbReference>
<reference evidence="2" key="2">
    <citation type="submission" date="2021-09" db="EMBL/GenBank/DDBJ databases">
        <authorList>
            <person name="Jia N."/>
            <person name="Wang J."/>
            <person name="Shi W."/>
            <person name="Du L."/>
            <person name="Sun Y."/>
            <person name="Zhan W."/>
            <person name="Jiang J."/>
            <person name="Wang Q."/>
            <person name="Zhang B."/>
            <person name="Ji P."/>
            <person name="Sakyi L.B."/>
            <person name="Cui X."/>
            <person name="Yuan T."/>
            <person name="Jiang B."/>
            <person name="Yang W."/>
            <person name="Lam T.T.-Y."/>
            <person name="Chang Q."/>
            <person name="Ding S."/>
            <person name="Wang X."/>
            <person name="Zhu J."/>
            <person name="Ruan X."/>
            <person name="Zhao L."/>
            <person name="Wei J."/>
            <person name="Que T."/>
            <person name="Du C."/>
            <person name="Cheng J."/>
            <person name="Dai P."/>
            <person name="Han X."/>
            <person name="Huang E."/>
            <person name="Gao Y."/>
            <person name="Liu J."/>
            <person name="Shao H."/>
            <person name="Ye R."/>
            <person name="Li L."/>
            <person name="Wei W."/>
            <person name="Wang X."/>
            <person name="Wang C."/>
            <person name="Huo Q."/>
            <person name="Li W."/>
            <person name="Guo W."/>
            <person name="Chen H."/>
            <person name="Chen S."/>
            <person name="Zhou L."/>
            <person name="Zhou L."/>
            <person name="Ni X."/>
            <person name="Tian J."/>
            <person name="Zhou Y."/>
            <person name="Sheng Y."/>
            <person name="Liu T."/>
            <person name="Pan Y."/>
            <person name="Xia L."/>
            <person name="Li J."/>
            <person name="Zhao F."/>
            <person name="Cao W."/>
        </authorList>
    </citation>
    <scope>NUCLEOTIDE SEQUENCE</scope>
    <source>
        <strain evidence="2">Rsan-2018</strain>
        <tissue evidence="2">Larvae</tissue>
    </source>
</reference>
<feature type="compositionally biased region" description="Pro residues" evidence="1">
    <location>
        <begin position="272"/>
        <end position="286"/>
    </location>
</feature>
<name>A0A9D4SSM6_RHISA</name>
<feature type="region of interest" description="Disordered" evidence="1">
    <location>
        <begin position="268"/>
        <end position="288"/>
    </location>
</feature>
<sequence>MGGPRLSATDPGIHLFLREPSEEEQEEADRAHVPLARPAQGGHCLHQPRRRHLPLSLRTRQKTKRAPDQCRPRLPADAPGISLLLLCLWTLRWWGWCSTCSFHSFPRFSLVQALSSRPGVAAIRVNQHRNIVAVDVTFRGCLKQHLALTELQGIPVTAREPADHRSSVGFVHGVDGNLLMRVCCPAPCLRSPRTGDTLQGTLPCAASQAPTAPMQDSVDGTALSGDVQLAGELHPLRPDPPGRGRVPAAPVHQLREARTYASVVKGHTLPARPTPAPRTRYEPPPAATALPPTAPAIFTAAAPSPSLALPPLLCSCLQPLFQRLSLLLLLPPPQRSPQ</sequence>
<evidence type="ECO:0000256" key="1">
    <source>
        <dbReference type="SAM" id="MobiDB-lite"/>
    </source>
</evidence>
<gene>
    <name evidence="2" type="ORF">HPB52_010992</name>
</gene>
<evidence type="ECO:0000313" key="3">
    <source>
        <dbReference type="Proteomes" id="UP000821837"/>
    </source>
</evidence>
<comment type="caution">
    <text evidence="2">The sequence shown here is derived from an EMBL/GenBank/DDBJ whole genome shotgun (WGS) entry which is preliminary data.</text>
</comment>
<dbReference type="AlphaFoldDB" id="A0A9D4SSM6"/>
<evidence type="ECO:0000313" key="2">
    <source>
        <dbReference type="EMBL" id="KAH7943733.1"/>
    </source>
</evidence>
<protein>
    <submittedName>
        <fullName evidence="2">Uncharacterized protein</fullName>
    </submittedName>
</protein>
<dbReference type="Proteomes" id="UP000821837">
    <property type="component" value="Unassembled WGS sequence"/>
</dbReference>
<proteinExistence type="predicted"/>
<keyword evidence="3" id="KW-1185">Reference proteome</keyword>
<reference evidence="2" key="1">
    <citation type="journal article" date="2020" name="Cell">
        <title>Large-Scale Comparative Analyses of Tick Genomes Elucidate Their Genetic Diversity and Vector Capacities.</title>
        <authorList>
            <consortium name="Tick Genome and Microbiome Consortium (TIGMIC)"/>
            <person name="Jia N."/>
            <person name="Wang J."/>
            <person name="Shi W."/>
            <person name="Du L."/>
            <person name="Sun Y."/>
            <person name="Zhan W."/>
            <person name="Jiang J.F."/>
            <person name="Wang Q."/>
            <person name="Zhang B."/>
            <person name="Ji P."/>
            <person name="Bell-Sakyi L."/>
            <person name="Cui X.M."/>
            <person name="Yuan T.T."/>
            <person name="Jiang B.G."/>
            <person name="Yang W.F."/>
            <person name="Lam T.T."/>
            <person name="Chang Q.C."/>
            <person name="Ding S.J."/>
            <person name="Wang X.J."/>
            <person name="Zhu J.G."/>
            <person name="Ruan X.D."/>
            <person name="Zhao L."/>
            <person name="Wei J.T."/>
            <person name="Ye R.Z."/>
            <person name="Que T.C."/>
            <person name="Du C.H."/>
            <person name="Zhou Y.H."/>
            <person name="Cheng J.X."/>
            <person name="Dai P.F."/>
            <person name="Guo W.B."/>
            <person name="Han X.H."/>
            <person name="Huang E.J."/>
            <person name="Li L.F."/>
            <person name="Wei W."/>
            <person name="Gao Y.C."/>
            <person name="Liu J.Z."/>
            <person name="Shao H.Z."/>
            <person name="Wang X."/>
            <person name="Wang C.C."/>
            <person name="Yang T.C."/>
            <person name="Huo Q.B."/>
            <person name="Li W."/>
            <person name="Chen H.Y."/>
            <person name="Chen S.E."/>
            <person name="Zhou L.G."/>
            <person name="Ni X.B."/>
            <person name="Tian J.H."/>
            <person name="Sheng Y."/>
            <person name="Liu T."/>
            <person name="Pan Y.S."/>
            <person name="Xia L.Y."/>
            <person name="Li J."/>
            <person name="Zhao F."/>
            <person name="Cao W.C."/>
        </authorList>
    </citation>
    <scope>NUCLEOTIDE SEQUENCE</scope>
    <source>
        <strain evidence="2">Rsan-2018</strain>
    </source>
</reference>
<accession>A0A9D4SSM6</accession>